<evidence type="ECO:0000313" key="2">
    <source>
        <dbReference type="Proteomes" id="UP000886722"/>
    </source>
</evidence>
<dbReference type="InterPro" id="IPR038312">
    <property type="entry name" value="DUF5063_sf"/>
</dbReference>
<reference evidence="1" key="2">
    <citation type="journal article" date="2021" name="PeerJ">
        <title>Extensive microbial diversity within the chicken gut microbiome revealed by metagenomics and culture.</title>
        <authorList>
            <person name="Gilroy R."/>
            <person name="Ravi A."/>
            <person name="Getino M."/>
            <person name="Pursley I."/>
            <person name="Horton D.L."/>
            <person name="Alikhan N.F."/>
            <person name="Baker D."/>
            <person name="Gharbi K."/>
            <person name="Hall N."/>
            <person name="Watson M."/>
            <person name="Adriaenssens E.M."/>
            <person name="Foster-Nyarko E."/>
            <person name="Jarju S."/>
            <person name="Secka A."/>
            <person name="Antonio M."/>
            <person name="Oren A."/>
            <person name="Chaudhuri R.R."/>
            <person name="La Ragione R."/>
            <person name="Hildebrand F."/>
            <person name="Pallen M.J."/>
        </authorList>
    </citation>
    <scope>NUCLEOTIDE SEQUENCE</scope>
    <source>
        <strain evidence="1">21143</strain>
    </source>
</reference>
<gene>
    <name evidence="1" type="ORF">IAD06_07355</name>
</gene>
<sequence length="215" mass="25185">MDKYIYAKNSVEFVTVGVEFCAFLERVQELTQEEFASTSIKLLPLLYLKATLLPIDDENEDYLDTPEHFVTEDDYEFLRENIGRLMGENDAYLVVQSDEMKYSDLPLGASIAEDMADIYQAVKDCIAAYRTENEDTMRVALTECREEFSSYWGSKLLNALAALHRIYYSLDDLDNDYDCECGHRHSHHRDDEEDNFYQKRQSAWLDDEEDADRWL</sequence>
<accession>A0A9D1GGH9</accession>
<dbReference type="AlphaFoldDB" id="A0A9D1GGH9"/>
<name>A0A9D1GGH9_9BACT</name>
<dbReference type="InterPro" id="IPR032025">
    <property type="entry name" value="DUF5063"/>
</dbReference>
<dbReference type="EMBL" id="DVKT01000056">
    <property type="protein sequence ID" value="HIT39839.1"/>
    <property type="molecule type" value="Genomic_DNA"/>
</dbReference>
<dbReference type="Pfam" id="PF16702">
    <property type="entry name" value="DUF5063"/>
    <property type="match status" value="1"/>
</dbReference>
<reference evidence="1" key="1">
    <citation type="submission" date="2020-10" db="EMBL/GenBank/DDBJ databases">
        <authorList>
            <person name="Gilroy R."/>
        </authorList>
    </citation>
    <scope>NUCLEOTIDE SEQUENCE</scope>
    <source>
        <strain evidence="1">21143</strain>
    </source>
</reference>
<comment type="caution">
    <text evidence="1">The sequence shown here is derived from an EMBL/GenBank/DDBJ whole genome shotgun (WGS) entry which is preliminary data.</text>
</comment>
<dbReference type="Proteomes" id="UP000886722">
    <property type="component" value="Unassembled WGS sequence"/>
</dbReference>
<organism evidence="1 2">
    <name type="scientific">Candidatus Caccoplasma intestinavium</name>
    <dbReference type="NCBI Taxonomy" id="2840716"/>
    <lineage>
        <taxon>Bacteria</taxon>
        <taxon>Pseudomonadati</taxon>
        <taxon>Bacteroidota</taxon>
        <taxon>Bacteroidia</taxon>
        <taxon>Bacteroidales</taxon>
        <taxon>Bacteroidaceae</taxon>
        <taxon>Bacteroidaceae incertae sedis</taxon>
        <taxon>Candidatus Caccoplasma</taxon>
    </lineage>
</organism>
<protein>
    <submittedName>
        <fullName evidence="1">DUF5063 domain-containing protein</fullName>
    </submittedName>
</protein>
<proteinExistence type="predicted"/>
<dbReference type="Gene3D" id="1.20.120.1550">
    <property type="entry name" value="Protein of unknown function DUF5063"/>
    <property type="match status" value="1"/>
</dbReference>
<evidence type="ECO:0000313" key="1">
    <source>
        <dbReference type="EMBL" id="HIT39839.1"/>
    </source>
</evidence>